<dbReference type="InterPro" id="IPR010154">
    <property type="entry name" value="CRISPR-assoc_Cas7/Cst2/DevR"/>
</dbReference>
<dbReference type="NCBIfam" id="TIGR01875">
    <property type="entry name" value="cas_MJ0381"/>
    <property type="match status" value="1"/>
</dbReference>
<name>A0ABQ1ZTI4_9BACL</name>
<dbReference type="Proteomes" id="UP000605427">
    <property type="component" value="Unassembled WGS sequence"/>
</dbReference>
<evidence type="ECO:0000256" key="1">
    <source>
        <dbReference type="ARBA" id="ARBA00023118"/>
    </source>
</evidence>
<evidence type="ECO:0000313" key="3">
    <source>
        <dbReference type="EMBL" id="GGH78280.1"/>
    </source>
</evidence>
<gene>
    <name evidence="3" type="ORF">GCM10007362_23340</name>
</gene>
<reference evidence="4" key="1">
    <citation type="journal article" date="2019" name="Int. J. Syst. Evol. Microbiol.">
        <title>The Global Catalogue of Microorganisms (GCM) 10K type strain sequencing project: providing services to taxonomists for standard genome sequencing and annotation.</title>
        <authorList>
            <consortium name="The Broad Institute Genomics Platform"/>
            <consortium name="The Broad Institute Genome Sequencing Center for Infectious Disease"/>
            <person name="Wu L."/>
            <person name="Ma J."/>
        </authorList>
    </citation>
    <scope>NUCLEOTIDE SEQUENCE [LARGE SCALE GENOMIC DNA]</scope>
    <source>
        <strain evidence="4">CCM 8702</strain>
    </source>
</reference>
<dbReference type="InterPro" id="IPR013414">
    <property type="entry name" value="Cas7/Cst2/DevR_sub_I-B/Tneap"/>
</dbReference>
<evidence type="ECO:0000256" key="2">
    <source>
        <dbReference type="ARBA" id="ARBA00025626"/>
    </source>
</evidence>
<comment type="function">
    <text evidence="2">CRISPR (clustered regularly interspaced short palindromic repeat) is an adaptive immune system that provides protection against mobile genetic elements (viruses, transposable elements and conjugative plasmids). CRISPR clusters contain spacers, sequences complementary to antecedent mobile elements, and target invading nucleic acids. CRISPR clusters are transcribed and processed into CRISPR RNA (crRNA).</text>
</comment>
<protein>
    <submittedName>
        <fullName evidence="3">Type I-B CRISPR-associated protein Cas7/Cst2/DevR</fullName>
    </submittedName>
</protein>
<dbReference type="EMBL" id="BMDD01000002">
    <property type="protein sequence ID" value="GGH78280.1"/>
    <property type="molecule type" value="Genomic_DNA"/>
</dbReference>
<evidence type="ECO:0000313" key="4">
    <source>
        <dbReference type="Proteomes" id="UP000605427"/>
    </source>
</evidence>
<keyword evidence="1" id="KW-0051">Antiviral defense</keyword>
<dbReference type="NCBIfam" id="TIGR02585">
    <property type="entry name" value="cas_Cst2_DevR"/>
    <property type="match status" value="1"/>
</dbReference>
<comment type="caution">
    <text evidence="3">The sequence shown here is derived from an EMBL/GenBank/DDBJ whole genome shotgun (WGS) entry which is preliminary data.</text>
</comment>
<sequence>MSKALTLSLIFKANSLNYGEGIANISELKKIHRGNGDVLTFASRQSLRYDIVRLGNEWFDWNLDVVDKSKGTLQFQEALTIADSVEMDLFGYLKTNKNSMKRPAVARLSHAISLEPYRSDIEFLNNMGLAERIGETPNLANIEQHESFYAYTITLDLKRVGIDPADKKNPVSLPVETRKERLGQFLDIVKLLNRNIRGRQESLAPLFVIGGVYPAANPFFLGRLMLEPQVKAWKLNTEALKEAAQTTFGGQEIANSTHLGYVSGIFQNEANFNELGIAGSGSIEYFFQTIQAEAMRALEELA</sequence>
<keyword evidence="4" id="KW-1185">Reference proteome</keyword>
<dbReference type="RefSeq" id="WP_172247326.1">
    <property type="nucleotide sequence ID" value="NZ_BMDD01000002.1"/>
</dbReference>
<proteinExistence type="predicted"/>
<accession>A0ABQ1ZTI4</accession>
<dbReference type="Pfam" id="PF01905">
    <property type="entry name" value="DevR"/>
    <property type="match status" value="1"/>
</dbReference>
<organism evidence="3 4">
    <name type="scientific">Saccharibacillus endophyticus</name>
    <dbReference type="NCBI Taxonomy" id="2060666"/>
    <lineage>
        <taxon>Bacteria</taxon>
        <taxon>Bacillati</taxon>
        <taxon>Bacillota</taxon>
        <taxon>Bacilli</taxon>
        <taxon>Bacillales</taxon>
        <taxon>Paenibacillaceae</taxon>
        <taxon>Saccharibacillus</taxon>
    </lineage>
</organism>